<keyword evidence="3 6" id="KW-0812">Transmembrane</keyword>
<dbReference type="EMBL" id="CP119108">
    <property type="protein sequence ID" value="WEG09785.1"/>
    <property type="molecule type" value="Genomic_DNA"/>
</dbReference>
<evidence type="ECO:0000256" key="6">
    <source>
        <dbReference type="SAM" id="Phobius"/>
    </source>
</evidence>
<feature type="transmembrane region" description="Helical" evidence="6">
    <location>
        <begin position="242"/>
        <end position="261"/>
    </location>
</feature>
<organism evidence="8 9">
    <name type="scientific">Microbacterium horticulturae</name>
    <dbReference type="NCBI Taxonomy" id="3028316"/>
    <lineage>
        <taxon>Bacteria</taxon>
        <taxon>Bacillati</taxon>
        <taxon>Actinomycetota</taxon>
        <taxon>Actinomycetes</taxon>
        <taxon>Micrococcales</taxon>
        <taxon>Microbacteriaceae</taxon>
        <taxon>Microbacterium</taxon>
    </lineage>
</organism>
<evidence type="ECO:0000259" key="7">
    <source>
        <dbReference type="Pfam" id="PF00892"/>
    </source>
</evidence>
<keyword evidence="9" id="KW-1185">Reference proteome</keyword>
<reference evidence="8 9" key="1">
    <citation type="submission" date="2023-03" db="EMBL/GenBank/DDBJ databases">
        <title>Genome sequence of Microbacterium sp. KACC 23027.</title>
        <authorList>
            <person name="Kim S."/>
            <person name="Heo J."/>
            <person name="Kwon S.-W."/>
        </authorList>
    </citation>
    <scope>NUCLEOTIDE SEQUENCE [LARGE SCALE GENOMIC DNA]</scope>
    <source>
        <strain evidence="8 9">KACC 23027</strain>
    </source>
</reference>
<accession>A0ABY8C0K2</accession>
<feature type="transmembrane region" description="Helical" evidence="6">
    <location>
        <begin position="178"/>
        <end position="200"/>
    </location>
</feature>
<evidence type="ECO:0000256" key="2">
    <source>
        <dbReference type="ARBA" id="ARBA00007362"/>
    </source>
</evidence>
<feature type="transmembrane region" description="Helical" evidence="6">
    <location>
        <begin position="5"/>
        <end position="23"/>
    </location>
</feature>
<dbReference type="SUPFAM" id="SSF103481">
    <property type="entry name" value="Multidrug resistance efflux transporter EmrE"/>
    <property type="match status" value="2"/>
</dbReference>
<keyword evidence="4 6" id="KW-1133">Transmembrane helix</keyword>
<feature type="transmembrane region" description="Helical" evidence="6">
    <location>
        <begin position="267"/>
        <end position="284"/>
    </location>
</feature>
<dbReference type="InterPro" id="IPR050638">
    <property type="entry name" value="AA-Vitamin_Transporters"/>
</dbReference>
<gene>
    <name evidence="8" type="ORF">PU630_04255</name>
</gene>
<keyword evidence="5 6" id="KW-0472">Membrane</keyword>
<sequence>MSAKGWWLFAAMAVLWGVPYLFISEAVTSFSPAAVVSGRTLGGALILLPIALHRKALGPALRRWPWVLAFGAIEMGGPFFLLSDAERTIPSGLTGLLVSTVPLWATIIGFTIGTHRSVSPLRIIGLLVGFGGVAVIVAGQGLAVTDAASTFVAVGEVLLTALLYAIAPFIVTAKLHDVPSLGPITLALVFVGLVYLPFAAMTSHTVPTGRSIAALAALALLCTAVAFVVFFALIAEVGPVTAPLFTYVNPVVAIALGVVILGEHLSPWLLIGFPLVLVGCWLAATGGRVRAPAAPVPGDVTRVEPPVAGP</sequence>
<feature type="transmembrane region" description="Helical" evidence="6">
    <location>
        <begin position="64"/>
        <end position="83"/>
    </location>
</feature>
<feature type="transmembrane region" description="Helical" evidence="6">
    <location>
        <begin position="150"/>
        <end position="171"/>
    </location>
</feature>
<proteinExistence type="inferred from homology"/>
<evidence type="ECO:0000256" key="3">
    <source>
        <dbReference type="ARBA" id="ARBA00022692"/>
    </source>
</evidence>
<feature type="transmembrane region" description="Helical" evidence="6">
    <location>
        <begin position="29"/>
        <end position="52"/>
    </location>
</feature>
<evidence type="ECO:0000256" key="1">
    <source>
        <dbReference type="ARBA" id="ARBA00004141"/>
    </source>
</evidence>
<comment type="subcellular location">
    <subcellularLocation>
        <location evidence="1">Membrane</location>
        <topology evidence="1">Multi-pass membrane protein</topology>
    </subcellularLocation>
</comment>
<comment type="similarity">
    <text evidence="2">Belongs to the EamA transporter family.</text>
</comment>
<protein>
    <submittedName>
        <fullName evidence="8">DMT family transporter</fullName>
    </submittedName>
</protein>
<evidence type="ECO:0000256" key="4">
    <source>
        <dbReference type="ARBA" id="ARBA00022989"/>
    </source>
</evidence>
<feature type="domain" description="EamA" evidence="7">
    <location>
        <begin position="157"/>
        <end position="283"/>
    </location>
</feature>
<feature type="transmembrane region" description="Helical" evidence="6">
    <location>
        <begin position="89"/>
        <end position="112"/>
    </location>
</feature>
<feature type="transmembrane region" description="Helical" evidence="6">
    <location>
        <begin position="124"/>
        <end position="144"/>
    </location>
</feature>
<dbReference type="InterPro" id="IPR037185">
    <property type="entry name" value="EmrE-like"/>
</dbReference>
<dbReference type="Proteomes" id="UP001214553">
    <property type="component" value="Chromosome"/>
</dbReference>
<feature type="transmembrane region" description="Helical" evidence="6">
    <location>
        <begin position="212"/>
        <end position="235"/>
    </location>
</feature>
<evidence type="ECO:0000256" key="5">
    <source>
        <dbReference type="ARBA" id="ARBA00023136"/>
    </source>
</evidence>
<dbReference type="InterPro" id="IPR000620">
    <property type="entry name" value="EamA_dom"/>
</dbReference>
<feature type="domain" description="EamA" evidence="7">
    <location>
        <begin position="5"/>
        <end position="137"/>
    </location>
</feature>
<evidence type="ECO:0000313" key="8">
    <source>
        <dbReference type="EMBL" id="WEG09785.1"/>
    </source>
</evidence>
<dbReference type="RefSeq" id="WP_275279112.1">
    <property type="nucleotide sequence ID" value="NZ_CP119108.1"/>
</dbReference>
<dbReference type="PANTHER" id="PTHR32322">
    <property type="entry name" value="INNER MEMBRANE TRANSPORTER"/>
    <property type="match status" value="1"/>
</dbReference>
<evidence type="ECO:0000313" key="9">
    <source>
        <dbReference type="Proteomes" id="UP001214553"/>
    </source>
</evidence>
<name>A0ABY8C0K2_9MICO</name>
<dbReference type="PANTHER" id="PTHR32322:SF2">
    <property type="entry name" value="EAMA DOMAIN-CONTAINING PROTEIN"/>
    <property type="match status" value="1"/>
</dbReference>
<dbReference type="Pfam" id="PF00892">
    <property type="entry name" value="EamA"/>
    <property type="match status" value="2"/>
</dbReference>